<dbReference type="InterPro" id="IPR032710">
    <property type="entry name" value="NTF2-like_dom_sf"/>
</dbReference>
<dbReference type="RefSeq" id="WP_015501040.1">
    <property type="nucleotide sequence ID" value="NC_020911.1"/>
</dbReference>
<dbReference type="OrthoDB" id="8635217at2"/>
<feature type="domain" description="4-oxalocrotonate tautomerase-like" evidence="2">
    <location>
        <begin position="2"/>
        <end position="56"/>
    </location>
</feature>
<name>M9RGX3_9RHOB</name>
<dbReference type="HOGENOM" id="CLU_102970_0_0_5"/>
<organism evidence="4 5">
    <name type="scientific">Octadecabacter antarcticus 307</name>
    <dbReference type="NCBI Taxonomy" id="391626"/>
    <lineage>
        <taxon>Bacteria</taxon>
        <taxon>Pseudomonadati</taxon>
        <taxon>Pseudomonadota</taxon>
        <taxon>Alphaproteobacteria</taxon>
        <taxon>Rhodobacterales</taxon>
        <taxon>Roseobacteraceae</taxon>
        <taxon>Octadecabacter</taxon>
    </lineage>
</organism>
<dbReference type="eggNOG" id="COG1942">
    <property type="taxonomic scope" value="Bacteria"/>
</dbReference>
<keyword evidence="1" id="KW-0413">Isomerase</keyword>
<keyword evidence="5" id="KW-1185">Reference proteome</keyword>
<dbReference type="GO" id="GO:0016853">
    <property type="term" value="F:isomerase activity"/>
    <property type="evidence" value="ECO:0007669"/>
    <property type="project" value="UniProtKB-KW"/>
</dbReference>
<evidence type="ECO:0000313" key="5">
    <source>
        <dbReference type="Proteomes" id="UP000005307"/>
    </source>
</evidence>
<dbReference type="Pfam" id="PF14534">
    <property type="entry name" value="DUF4440"/>
    <property type="match status" value="1"/>
</dbReference>
<proteinExistence type="predicted"/>
<reference evidence="4 5" key="1">
    <citation type="journal article" date="2013" name="PLoS ONE">
        <title>Poles Apart: Arctic and Antarctic Octadecabacter strains Share High Genome Plasticity and a New Type of Xanthorhodopsin.</title>
        <authorList>
            <person name="Vollmers J."/>
            <person name="Voget S."/>
            <person name="Dietrich S."/>
            <person name="Gollnow K."/>
            <person name="Smits M."/>
            <person name="Meyer K."/>
            <person name="Brinkhoff T."/>
            <person name="Simon M."/>
            <person name="Daniel R."/>
        </authorList>
    </citation>
    <scope>NUCLEOTIDE SEQUENCE [LARGE SCALE GENOMIC DNA]</scope>
    <source>
        <strain evidence="4 5">307</strain>
    </source>
</reference>
<dbReference type="Pfam" id="PF01361">
    <property type="entry name" value="Tautomerase"/>
    <property type="match status" value="1"/>
</dbReference>
<protein>
    <submittedName>
        <fullName evidence="4">Uncharacterized protein</fullName>
    </submittedName>
</protein>
<evidence type="ECO:0000256" key="1">
    <source>
        <dbReference type="ARBA" id="ARBA00023235"/>
    </source>
</evidence>
<dbReference type="SUPFAM" id="SSF54427">
    <property type="entry name" value="NTF2-like"/>
    <property type="match status" value="1"/>
</dbReference>
<dbReference type="Gene3D" id="3.30.429.10">
    <property type="entry name" value="Macrophage Migration Inhibitory Factor"/>
    <property type="match status" value="1"/>
</dbReference>
<evidence type="ECO:0000259" key="3">
    <source>
        <dbReference type="Pfam" id="PF14534"/>
    </source>
</evidence>
<sequence>MPVIELHVMHGYDDIEKLRLCEALTHAVRIVVPAPPEAVTVMIHELEPAGYMRGGQHRTPAAALPCPIKLVQTYLSAMEVRDIDAARSVLGAGFTMTFPGTEPMTELEQMIDWAKPRYNFITKSYSGFEAVQTPGDAAVVYCHGTLSGEWPDGKAFDGIRFIDRFEVTDAHLTRQDVWNDIAETKANS</sequence>
<dbReference type="AlphaFoldDB" id="M9RGX3"/>
<dbReference type="EMBL" id="CP003740">
    <property type="protein sequence ID" value="AGI69080.1"/>
    <property type="molecule type" value="Genomic_DNA"/>
</dbReference>
<dbReference type="STRING" id="391626.OAN307_c36100"/>
<accession>M9RGX3</accession>
<gene>
    <name evidence="4" type="ORF">OAN307_c36100</name>
</gene>
<dbReference type="InterPro" id="IPR014347">
    <property type="entry name" value="Tautomerase/MIF_sf"/>
</dbReference>
<dbReference type="SUPFAM" id="SSF55331">
    <property type="entry name" value="Tautomerase/MIF"/>
    <property type="match status" value="1"/>
</dbReference>
<dbReference type="KEGG" id="oat:OAN307_c36100"/>
<dbReference type="Gene3D" id="3.10.450.50">
    <property type="match status" value="1"/>
</dbReference>
<dbReference type="InterPro" id="IPR004370">
    <property type="entry name" value="4-OT-like_dom"/>
</dbReference>
<evidence type="ECO:0000259" key="2">
    <source>
        <dbReference type="Pfam" id="PF01361"/>
    </source>
</evidence>
<evidence type="ECO:0000313" key="4">
    <source>
        <dbReference type="EMBL" id="AGI69080.1"/>
    </source>
</evidence>
<feature type="domain" description="DUF4440" evidence="3">
    <location>
        <begin position="69"/>
        <end position="154"/>
    </location>
</feature>
<dbReference type="InterPro" id="IPR027843">
    <property type="entry name" value="DUF4440"/>
</dbReference>
<dbReference type="Proteomes" id="UP000005307">
    <property type="component" value="Chromosome"/>
</dbReference>